<evidence type="ECO:0000313" key="2">
    <source>
        <dbReference type="EMBL" id="KAF4750062.1"/>
    </source>
</evidence>
<dbReference type="AlphaFoldDB" id="A0A7J6TZK6"/>
<sequence>MFTPNAEKTVEGQQQEEPISMEDLQEGTPVQSKGNRRCLELDSDALVFDGDDDESRDVLSPLGQDHHQPSHDFPTATFAHGGAGVMITPKESSSKVDHHGEVEGGAKDTPGDCGGDHSMFTALLTPGGGDEKEGDISNGSTAVGVTPTPKKESLTSPPSTPARAQTLVIFDWDDTICPTTWAKVNGLNVCDPFVPEQFIDPLAELAEMAAKMIRVAASLGKVVIVTNAQDGWFELSCRKWLPSLEPLFQNLAVQICSARSAFEHRGIKSPAGWKAHAFRDIIDGQRCATPISGVDLQLVEQPSSAAVNFWNSSAMHRSWRNVISIGDSPHEREALMRVTLGNIPTRRTANSWMKSVKFLLKPDLTQLGNEIQLLTDSLEHIVKHDGALDLELLTNEATPPEVAEPIGGEEGRSEAMQECENS</sequence>
<feature type="region of interest" description="Disordered" evidence="1">
    <location>
        <begin position="397"/>
        <end position="422"/>
    </location>
</feature>
<reference evidence="2 3" key="1">
    <citation type="submission" date="2020-04" db="EMBL/GenBank/DDBJ databases">
        <title>Perkinsus olseni comparative genomics.</title>
        <authorList>
            <person name="Bogema D.R."/>
        </authorList>
    </citation>
    <scope>NUCLEOTIDE SEQUENCE [LARGE SCALE GENOMIC DNA]</scope>
    <source>
        <strain evidence="2">ATCC PRA-205</strain>
    </source>
</reference>
<dbReference type="Proteomes" id="UP000574390">
    <property type="component" value="Unassembled WGS sequence"/>
</dbReference>
<evidence type="ECO:0000313" key="3">
    <source>
        <dbReference type="Proteomes" id="UP000574390"/>
    </source>
</evidence>
<dbReference type="EMBL" id="JABANM010003913">
    <property type="protein sequence ID" value="KAF4750062.1"/>
    <property type="molecule type" value="Genomic_DNA"/>
</dbReference>
<organism evidence="2 3">
    <name type="scientific">Perkinsus olseni</name>
    <name type="common">Perkinsus atlanticus</name>
    <dbReference type="NCBI Taxonomy" id="32597"/>
    <lineage>
        <taxon>Eukaryota</taxon>
        <taxon>Sar</taxon>
        <taxon>Alveolata</taxon>
        <taxon>Perkinsozoa</taxon>
        <taxon>Perkinsea</taxon>
        <taxon>Perkinsida</taxon>
        <taxon>Perkinsidae</taxon>
        <taxon>Perkinsus</taxon>
    </lineage>
</organism>
<protein>
    <submittedName>
        <fullName evidence="2">Uncharacterized protein</fullName>
    </submittedName>
</protein>
<feature type="region of interest" description="Disordered" evidence="1">
    <location>
        <begin position="95"/>
        <end position="114"/>
    </location>
</feature>
<evidence type="ECO:0000256" key="1">
    <source>
        <dbReference type="SAM" id="MobiDB-lite"/>
    </source>
</evidence>
<comment type="caution">
    <text evidence="2">The sequence shown here is derived from an EMBL/GenBank/DDBJ whole genome shotgun (WGS) entry which is preliminary data.</text>
</comment>
<dbReference type="PANTHER" id="PTHR38899">
    <property type="entry name" value="DOMAIN OOKINETE PROTEIN, PUTATIVE-RELATED"/>
    <property type="match status" value="1"/>
</dbReference>
<name>A0A7J6TZK6_PEROL</name>
<dbReference type="PANTHER" id="PTHR38899:SF2">
    <property type="entry name" value="FCP1 HOMOLOGY DOMAIN-CONTAINING PROTEIN"/>
    <property type="match status" value="1"/>
</dbReference>
<proteinExistence type="predicted"/>
<feature type="compositionally biased region" description="Basic and acidic residues" evidence="1">
    <location>
        <begin position="95"/>
        <end position="110"/>
    </location>
</feature>
<feature type="region of interest" description="Disordered" evidence="1">
    <location>
        <begin position="1"/>
        <end position="71"/>
    </location>
</feature>
<accession>A0A7J6TZK6</accession>
<gene>
    <name evidence="2" type="ORF">FOZ62_000804</name>
</gene>
<feature type="region of interest" description="Disordered" evidence="1">
    <location>
        <begin position="125"/>
        <end position="160"/>
    </location>
</feature>